<organism evidence="2 3">
    <name type="scientific">Mucuna pruriens</name>
    <name type="common">Velvet bean</name>
    <name type="synonym">Dolichos pruriens</name>
    <dbReference type="NCBI Taxonomy" id="157652"/>
    <lineage>
        <taxon>Eukaryota</taxon>
        <taxon>Viridiplantae</taxon>
        <taxon>Streptophyta</taxon>
        <taxon>Embryophyta</taxon>
        <taxon>Tracheophyta</taxon>
        <taxon>Spermatophyta</taxon>
        <taxon>Magnoliopsida</taxon>
        <taxon>eudicotyledons</taxon>
        <taxon>Gunneridae</taxon>
        <taxon>Pentapetalae</taxon>
        <taxon>rosids</taxon>
        <taxon>fabids</taxon>
        <taxon>Fabales</taxon>
        <taxon>Fabaceae</taxon>
        <taxon>Papilionoideae</taxon>
        <taxon>50 kb inversion clade</taxon>
        <taxon>NPAAA clade</taxon>
        <taxon>indigoferoid/millettioid clade</taxon>
        <taxon>Phaseoleae</taxon>
        <taxon>Mucuna</taxon>
    </lineage>
</organism>
<dbReference type="EMBL" id="QJKJ01003150">
    <property type="protein sequence ID" value="RDX99741.1"/>
    <property type="molecule type" value="Genomic_DNA"/>
</dbReference>
<feature type="compositionally biased region" description="Basic and acidic residues" evidence="1">
    <location>
        <begin position="29"/>
        <end position="39"/>
    </location>
</feature>
<feature type="compositionally biased region" description="Polar residues" evidence="1">
    <location>
        <begin position="1"/>
        <end position="20"/>
    </location>
</feature>
<evidence type="ECO:0000313" key="3">
    <source>
        <dbReference type="Proteomes" id="UP000257109"/>
    </source>
</evidence>
<accession>A0A371HAD1</accession>
<comment type="caution">
    <text evidence="2">The sequence shown here is derived from an EMBL/GenBank/DDBJ whole genome shotgun (WGS) entry which is preliminary data.</text>
</comment>
<reference evidence="2" key="1">
    <citation type="submission" date="2018-05" db="EMBL/GenBank/DDBJ databases">
        <title>Draft genome of Mucuna pruriens seed.</title>
        <authorList>
            <person name="Nnadi N.E."/>
            <person name="Vos R."/>
            <person name="Hasami M.H."/>
            <person name="Devisetty U.K."/>
            <person name="Aguiy J.C."/>
        </authorList>
    </citation>
    <scope>NUCLEOTIDE SEQUENCE [LARGE SCALE GENOMIC DNA]</scope>
    <source>
        <strain evidence="2">JCA_2017</strain>
    </source>
</reference>
<dbReference type="AlphaFoldDB" id="A0A371HAD1"/>
<feature type="region of interest" description="Disordered" evidence="1">
    <location>
        <begin position="1"/>
        <end position="43"/>
    </location>
</feature>
<evidence type="ECO:0000256" key="1">
    <source>
        <dbReference type="SAM" id="MobiDB-lite"/>
    </source>
</evidence>
<dbReference type="Proteomes" id="UP000257109">
    <property type="component" value="Unassembled WGS sequence"/>
</dbReference>
<evidence type="ECO:0000313" key="2">
    <source>
        <dbReference type="EMBL" id="RDX99741.1"/>
    </source>
</evidence>
<gene>
    <name evidence="2" type="ORF">CR513_17175</name>
</gene>
<proteinExistence type="predicted"/>
<protein>
    <submittedName>
        <fullName evidence="2">Uncharacterized protein</fullName>
    </submittedName>
</protein>
<sequence>MSQEFEGSTRTPNLRSNSLQEGEDYVYTESHHQEDEIKETSPTLEGLMARGKLKKIQEKVGLHSPRPKPFSVAIFVDS</sequence>
<keyword evidence="3" id="KW-1185">Reference proteome</keyword>
<feature type="non-terminal residue" evidence="2">
    <location>
        <position position="1"/>
    </location>
</feature>
<name>A0A371HAD1_MUCPR</name>